<dbReference type="GO" id="GO:0015969">
    <property type="term" value="P:guanosine tetraphosphate metabolic process"/>
    <property type="evidence" value="ECO:0007669"/>
    <property type="project" value="InterPro"/>
</dbReference>
<dbReference type="Pfam" id="PF04607">
    <property type="entry name" value="RelA_SpoT"/>
    <property type="match status" value="1"/>
</dbReference>
<comment type="function">
    <text evidence="7">Probable ppGpp (guanosine 3'-diphosphate 5'-diphosphate) synthetase that may be involved in a rapid plant ppGpp-mediated response to pathogens and other stresses.</text>
</comment>
<comment type="similarity">
    <text evidence="2">Belongs to the RelA/SpoT family.</text>
</comment>
<dbReference type="CDD" id="cd05399">
    <property type="entry name" value="NT_Rel-Spo_like"/>
    <property type="match status" value="1"/>
</dbReference>
<evidence type="ECO:0000313" key="14">
    <source>
        <dbReference type="Proteomes" id="UP000233837"/>
    </source>
</evidence>
<dbReference type="InterPro" id="IPR007685">
    <property type="entry name" value="RelA_SpoT"/>
</dbReference>
<feature type="domain" description="QLQ" evidence="10">
    <location>
        <begin position="793"/>
        <end position="828"/>
    </location>
</feature>
<evidence type="ECO:0000256" key="9">
    <source>
        <dbReference type="SAM" id="MobiDB-lite"/>
    </source>
</evidence>
<dbReference type="STRING" id="906689.A0A2I0WDS4"/>
<dbReference type="InterPro" id="IPR043519">
    <property type="entry name" value="NT_sf"/>
</dbReference>
<dbReference type="GO" id="GO:0005634">
    <property type="term" value="C:nucleus"/>
    <property type="evidence" value="ECO:0007669"/>
    <property type="project" value="UniProtKB-SubCell"/>
</dbReference>
<evidence type="ECO:0000256" key="8">
    <source>
        <dbReference type="PROSITE-ProRule" id="PRU01002"/>
    </source>
</evidence>
<sequence length="1293" mass="144322">MSVPAIALYSGPPGGIYTGDLDLNPRPSSSSTQRPMSGGLSCLFSSPASRSSAGISTSVEELNSLRQDRCDDLSCSFSYSSSLKCRDHSPVSVFHGPVSCSSASSQSRSPPSIRVPSGDWKSGRDRIFSRFVRSALGSCLDYDSPSFPMPGGLVEEEELAFSFEDSFGNILPRSCEPYALRLLAGAQSRHKIFHEDIVIKAFFEAEKAHRGQVRASGDPYLQHCVETAVLLAQIGANSLVVAAGLLHDSVDDSFMSYGYIFRMFGAGVADLVEGVSKLSQLSKLARDNNTASKTIEADRLHTMFLAMADARAVLIKLADRLHNMMTLDALPLVKQQRFAKETLEIFAPLANRLGIFTWKEQLENLCFKHLHPEQCAELSSELESHFDEQLIVSTIEKLEKALKDEGVSYHILYGRQKSLYSIHRKMQKKKLHMDEIHDIHGLRLIVENEEDCFAALNVVHGLWPKVPGRFKDYITYPKFNGYRSLHTVVMSKECIPLEVQIRTKEMHLQAEFGFAAHWRYKEGDCKHSSFVLQMVEWARWVVTWQLETMRDDQASSLGGGSTLMRPSCPFPSHSDDCPFSYSQQSDRNGPLYVIMLENEKKQQFGAFILDSQHWRFIGSIYLTLRFEFLQMSVHELPENSTVMDVLEKAGRGSFRWSSCSFPYKEELRPRLNHKPKWCQQSSSNGDEIVLRSSGVQVDPSNKDLLHHSKKEGVQNPASQPEEEANTWSVKVAETVAGKVTEFSRPELPVAAATAASVSNNNKRCRVTCPQVAASAAEADNPMSASQIDFFLRESLSYLLLELEHQALIFKYMASGIPIPHDLIVPIRRSFLLDSTSTSPSLAFPPHTQLGWSCFQMGYGRKTEDPEPGRCRRTDGKKWRCSKEAYPDSKYCERHMHRGKNRSRKPVEISLATKTNHSSSTSSAQMSPYSANLSISTPEICHHLCPYPSSSVTSPFQLDSANYSDREYRQGAEIRRSSSEFKPQWMSSMAKAKQSNYTLSKEEEEERQRPLRHFFDECPERNKEQWMDMEDESSSYTKTQLSISFPKCRRKSENAAGNSLEKKTVGNAPESRRKCGRRKPPEISGFPGPKRVSKSPPADPKVSEIFTNLVSTVAPVTSREFGISVNGSDDSLAKDGLDCEIPIISNVVVADDVSLPVVDCQFVPNDQVVASFNGVGINEDEVVVGLEGDTELVRDGGLEQEVICALSHYAPPFFPPLLLSNCDEVKPAVTVAGSVGVSPIVNSPDLNLPVDPKCTKAQNRKRARTRKRARIRKQKHRYLLSESGAEAEVSRATS</sequence>
<feature type="region of interest" description="Disordered" evidence="9">
    <location>
        <begin position="1047"/>
        <end position="1098"/>
    </location>
</feature>
<evidence type="ECO:0000259" key="12">
    <source>
        <dbReference type="PROSITE" id="PS51831"/>
    </source>
</evidence>
<dbReference type="SUPFAM" id="SSF81301">
    <property type="entry name" value="Nucleotidyltransferase"/>
    <property type="match status" value="1"/>
</dbReference>
<evidence type="ECO:0000259" key="10">
    <source>
        <dbReference type="PROSITE" id="PS51666"/>
    </source>
</evidence>
<dbReference type="EMBL" id="KZ502719">
    <property type="protein sequence ID" value="PKU73813.1"/>
    <property type="molecule type" value="Genomic_DNA"/>
</dbReference>
<dbReference type="GO" id="GO:0008728">
    <property type="term" value="F:GTP diphosphokinase activity"/>
    <property type="evidence" value="ECO:0007669"/>
    <property type="project" value="UniProtKB-EC"/>
</dbReference>
<keyword evidence="14" id="KW-1185">Reference proteome</keyword>
<evidence type="ECO:0000256" key="6">
    <source>
        <dbReference type="ARBA" id="ARBA00023242"/>
    </source>
</evidence>
<dbReference type="Pfam" id="PF08879">
    <property type="entry name" value="WRC"/>
    <property type="match status" value="1"/>
</dbReference>
<dbReference type="EC" id="2.7.6.5" evidence="3"/>
<evidence type="ECO:0000256" key="7">
    <source>
        <dbReference type="ARBA" id="ARBA00056217"/>
    </source>
</evidence>
<dbReference type="SUPFAM" id="SSF109604">
    <property type="entry name" value="HD-domain/PDEase-like"/>
    <property type="match status" value="1"/>
</dbReference>
<accession>A0A2I0WDS4</accession>
<dbReference type="FunFam" id="3.30.460.10:FF:000001">
    <property type="entry name" value="GTP pyrophosphokinase RelA"/>
    <property type="match status" value="1"/>
</dbReference>
<dbReference type="GO" id="GO:0009507">
    <property type="term" value="C:chloroplast"/>
    <property type="evidence" value="ECO:0007669"/>
    <property type="project" value="TreeGrafter"/>
</dbReference>
<evidence type="ECO:0000259" key="11">
    <source>
        <dbReference type="PROSITE" id="PS51667"/>
    </source>
</evidence>
<evidence type="ECO:0000313" key="13">
    <source>
        <dbReference type="EMBL" id="PKU73813.1"/>
    </source>
</evidence>
<evidence type="ECO:0000256" key="3">
    <source>
        <dbReference type="ARBA" id="ARBA00013251"/>
    </source>
</evidence>
<evidence type="ECO:0000256" key="5">
    <source>
        <dbReference type="ARBA" id="ARBA00023134"/>
    </source>
</evidence>
<dbReference type="InterPro" id="IPR003607">
    <property type="entry name" value="HD/PDEase_dom"/>
</dbReference>
<name>A0A2I0WDS4_9ASPA</name>
<feature type="domain" description="HD" evidence="12">
    <location>
        <begin position="220"/>
        <end position="324"/>
    </location>
</feature>
<dbReference type="PANTHER" id="PTHR21262">
    <property type="entry name" value="GUANOSINE-3',5'-BIS DIPHOSPHATE 3'-PYROPHOSPHOHYDROLASE"/>
    <property type="match status" value="1"/>
</dbReference>
<dbReference type="PROSITE" id="PS51831">
    <property type="entry name" value="HD"/>
    <property type="match status" value="1"/>
</dbReference>
<dbReference type="CDD" id="cd00077">
    <property type="entry name" value="HDc"/>
    <property type="match status" value="1"/>
</dbReference>
<dbReference type="InterPro" id="IPR006674">
    <property type="entry name" value="HD_domain"/>
</dbReference>
<gene>
    <name evidence="13" type="primary">GRF1</name>
    <name evidence="13" type="ORF">MA16_Dca011959</name>
</gene>
<dbReference type="PROSITE" id="PS51666">
    <property type="entry name" value="QLQ"/>
    <property type="match status" value="1"/>
</dbReference>
<dbReference type="PANTHER" id="PTHR21262:SF0">
    <property type="entry name" value="GTP DIPHOSPHOKINASE RSH3, CHLOROPLASTIC-RELATED"/>
    <property type="match status" value="1"/>
</dbReference>
<protein>
    <recommendedName>
        <fullName evidence="3">GTP diphosphokinase</fullName>
        <ecNumber evidence="3">2.7.6.5</ecNumber>
    </recommendedName>
</protein>
<dbReference type="Gene3D" id="1.10.3210.10">
    <property type="entry name" value="Hypothetical protein af1432"/>
    <property type="match status" value="1"/>
</dbReference>
<dbReference type="SMART" id="SM00954">
    <property type="entry name" value="RelA_SpoT"/>
    <property type="match status" value="1"/>
</dbReference>
<dbReference type="SMART" id="SM00471">
    <property type="entry name" value="HDc"/>
    <property type="match status" value="1"/>
</dbReference>
<evidence type="ECO:0000256" key="1">
    <source>
        <dbReference type="ARBA" id="ARBA00004123"/>
    </source>
</evidence>
<dbReference type="Gene3D" id="3.30.460.10">
    <property type="entry name" value="Beta Polymerase, domain 2"/>
    <property type="match status" value="1"/>
</dbReference>
<organism evidence="13 14">
    <name type="scientific">Dendrobium catenatum</name>
    <dbReference type="NCBI Taxonomy" id="906689"/>
    <lineage>
        <taxon>Eukaryota</taxon>
        <taxon>Viridiplantae</taxon>
        <taxon>Streptophyta</taxon>
        <taxon>Embryophyta</taxon>
        <taxon>Tracheophyta</taxon>
        <taxon>Spermatophyta</taxon>
        <taxon>Magnoliopsida</taxon>
        <taxon>Liliopsida</taxon>
        <taxon>Asparagales</taxon>
        <taxon>Orchidaceae</taxon>
        <taxon>Epidendroideae</taxon>
        <taxon>Malaxideae</taxon>
        <taxon>Dendrobiinae</taxon>
        <taxon>Dendrobium</taxon>
    </lineage>
</organism>
<comment type="subcellular location">
    <subcellularLocation>
        <location evidence="1 8">Nucleus</location>
    </subcellularLocation>
</comment>
<dbReference type="PROSITE" id="PS51667">
    <property type="entry name" value="WRC"/>
    <property type="match status" value="1"/>
</dbReference>
<dbReference type="InterPro" id="IPR014978">
    <property type="entry name" value="Gln-Leu-Gln_QLQ"/>
</dbReference>
<dbReference type="Pfam" id="PF08880">
    <property type="entry name" value="QLQ"/>
    <property type="match status" value="1"/>
</dbReference>
<dbReference type="Proteomes" id="UP000233837">
    <property type="component" value="Unassembled WGS sequence"/>
</dbReference>
<feature type="region of interest" description="Disordered" evidence="9">
    <location>
        <begin position="973"/>
        <end position="1007"/>
    </location>
</feature>
<keyword evidence="6 8" id="KW-0539">Nucleus</keyword>
<feature type="short sequence motif" description="Bipartite nuclear localization signal" evidence="8">
    <location>
        <begin position="869"/>
        <end position="879"/>
    </location>
</feature>
<feature type="domain" description="WRC" evidence="11">
    <location>
        <begin position="864"/>
        <end position="908"/>
    </location>
</feature>
<dbReference type="GO" id="GO:0005525">
    <property type="term" value="F:GTP binding"/>
    <property type="evidence" value="ECO:0007669"/>
    <property type="project" value="UniProtKB-KW"/>
</dbReference>
<dbReference type="GO" id="GO:0006355">
    <property type="term" value="P:regulation of DNA-templated transcription"/>
    <property type="evidence" value="ECO:0007669"/>
    <property type="project" value="InterPro"/>
</dbReference>
<dbReference type="GO" id="GO:0005524">
    <property type="term" value="F:ATP binding"/>
    <property type="evidence" value="ECO:0007669"/>
    <property type="project" value="InterPro"/>
</dbReference>
<evidence type="ECO:0000256" key="4">
    <source>
        <dbReference type="ARBA" id="ARBA00023016"/>
    </source>
</evidence>
<reference evidence="13 14" key="2">
    <citation type="journal article" date="2017" name="Nature">
        <title>The Apostasia genome and the evolution of orchids.</title>
        <authorList>
            <person name="Zhang G.Q."/>
            <person name="Liu K.W."/>
            <person name="Li Z."/>
            <person name="Lohaus R."/>
            <person name="Hsiao Y.Y."/>
            <person name="Niu S.C."/>
            <person name="Wang J.Y."/>
            <person name="Lin Y.C."/>
            <person name="Xu Q."/>
            <person name="Chen L.J."/>
            <person name="Yoshida K."/>
            <person name="Fujiwara S."/>
            <person name="Wang Z.W."/>
            <person name="Zhang Y.Q."/>
            <person name="Mitsuda N."/>
            <person name="Wang M."/>
            <person name="Liu G.H."/>
            <person name="Pecoraro L."/>
            <person name="Huang H.X."/>
            <person name="Xiao X.J."/>
            <person name="Lin M."/>
            <person name="Wu X.Y."/>
            <person name="Wu W.L."/>
            <person name="Chen Y.Y."/>
            <person name="Chang S.B."/>
            <person name="Sakamoto S."/>
            <person name="Ohme-Takagi M."/>
            <person name="Yagi M."/>
            <person name="Zeng S.J."/>
            <person name="Shen C.Y."/>
            <person name="Yeh C.M."/>
            <person name="Luo Y.B."/>
            <person name="Tsai W.C."/>
            <person name="Van de Peer Y."/>
            <person name="Liu Z.J."/>
        </authorList>
    </citation>
    <scope>NUCLEOTIDE SEQUENCE [LARGE SCALE GENOMIC DNA]</scope>
    <source>
        <tissue evidence="13">The whole plant</tissue>
    </source>
</reference>
<dbReference type="InterPro" id="IPR014977">
    <property type="entry name" value="WRC_dom"/>
</dbReference>
<feature type="short sequence motif" description="Bipartite nuclear localization signal" evidence="8">
    <location>
        <begin position="897"/>
        <end position="904"/>
    </location>
</feature>
<dbReference type="Pfam" id="PF13328">
    <property type="entry name" value="HD_4"/>
    <property type="match status" value="1"/>
</dbReference>
<evidence type="ECO:0000256" key="2">
    <source>
        <dbReference type="ARBA" id="ARBA00007476"/>
    </source>
</evidence>
<reference evidence="13 14" key="1">
    <citation type="journal article" date="2016" name="Sci. Rep.">
        <title>The Dendrobium catenatum Lindl. genome sequence provides insights into polysaccharide synthase, floral development and adaptive evolution.</title>
        <authorList>
            <person name="Zhang G.Q."/>
            <person name="Xu Q."/>
            <person name="Bian C."/>
            <person name="Tsai W.C."/>
            <person name="Yeh C.M."/>
            <person name="Liu K.W."/>
            <person name="Yoshida K."/>
            <person name="Zhang L.S."/>
            <person name="Chang S.B."/>
            <person name="Chen F."/>
            <person name="Shi Y."/>
            <person name="Su Y.Y."/>
            <person name="Zhang Y.Q."/>
            <person name="Chen L.J."/>
            <person name="Yin Y."/>
            <person name="Lin M."/>
            <person name="Huang H."/>
            <person name="Deng H."/>
            <person name="Wang Z.W."/>
            <person name="Zhu S.L."/>
            <person name="Zhao X."/>
            <person name="Deng C."/>
            <person name="Niu S.C."/>
            <person name="Huang J."/>
            <person name="Wang M."/>
            <person name="Liu G.H."/>
            <person name="Yang H.J."/>
            <person name="Xiao X.J."/>
            <person name="Hsiao Y.Y."/>
            <person name="Wu W.L."/>
            <person name="Chen Y.Y."/>
            <person name="Mitsuda N."/>
            <person name="Ohme-Takagi M."/>
            <person name="Luo Y.B."/>
            <person name="Van de Peer Y."/>
            <person name="Liu Z.J."/>
        </authorList>
    </citation>
    <scope>NUCLEOTIDE SEQUENCE [LARGE SCALE GENOMIC DNA]</scope>
    <source>
        <tissue evidence="13">The whole plant</tissue>
    </source>
</reference>
<proteinExistence type="inferred from homology"/>
<keyword evidence="5" id="KW-0342">GTP-binding</keyword>
<keyword evidence="4" id="KW-0346">Stress response</keyword>
<dbReference type="FunFam" id="1.10.3210.10:FF:000001">
    <property type="entry name" value="GTP pyrophosphokinase RelA"/>
    <property type="match status" value="1"/>
</dbReference>
<keyword evidence="5" id="KW-0547">Nucleotide-binding</keyword>